<evidence type="ECO:0000313" key="5">
    <source>
        <dbReference type="Proteomes" id="UP000683310"/>
    </source>
</evidence>
<evidence type="ECO:0000313" key="4">
    <source>
        <dbReference type="EMBL" id="QVI20282.1"/>
    </source>
</evidence>
<keyword evidence="1" id="KW-1133">Transmembrane helix</keyword>
<dbReference type="InterPro" id="IPR011043">
    <property type="entry name" value="Gal_Oxase/kelch_b-propeller"/>
</dbReference>
<proteinExistence type="predicted"/>
<keyword evidence="5" id="KW-1185">Reference proteome</keyword>
<feature type="domain" description="GlxA-like beta barrel" evidence="3">
    <location>
        <begin position="149"/>
        <end position="246"/>
    </location>
</feature>
<dbReference type="InterPro" id="IPR014756">
    <property type="entry name" value="Ig_E-set"/>
</dbReference>
<dbReference type="InterPro" id="IPR013783">
    <property type="entry name" value="Ig-like_fold"/>
</dbReference>
<feature type="transmembrane region" description="Helical" evidence="1">
    <location>
        <begin position="12"/>
        <end position="34"/>
    </location>
</feature>
<dbReference type="Gene3D" id="2.60.40.10">
    <property type="entry name" value="Immunoglobulins"/>
    <property type="match status" value="1"/>
</dbReference>
<dbReference type="CDD" id="cd02851">
    <property type="entry name" value="E_set_GO_C"/>
    <property type="match status" value="1"/>
</dbReference>
<protein>
    <submittedName>
        <fullName evidence="4">DUF1929 domain-containing protein</fullName>
    </submittedName>
</protein>
<sequence>MLKKTPTRFVRWVATVVVVGTLAIATTATVAALYHRFQHNRLINSDTYKAQYGKWEVVSLPKDIDANIIHSIVLPTGKVLLIAGSGNDHHNSDKAVYNSLVFDPETRTAKRIDTPVDLFCSDHAYLADGTVLIAGGTGSYEVLPDNLTHAGGYLTIRNEDPDHPGFVPKGTTFTGKDSGKVYRSDRDITVPAAVKDPVTYKVSATDRNVYVAAEATGTDGVWDRNDHYLIGGLSFAQQQNLYGFAPEMALKKKEYQGIDAAYTFNPWTETYTAVGSMGYARWYPTLTRLPDGKVMVLSGLDGAGRILDGQTEIYDPATGAWTERDDLRRIFPTYPAVFQTAIPGRLFFSGPSTGWGPAEEHRDPGIWNLTDNSFQLVPGLRDPNMLETGSSTWLGPVQEQRLLVVGGGGVGDSELSTGRIDLVDLKAAQPVFTPLAMLPKGTRYPNLVPLPSGDVFITNGANDYRGRGDSNILAAYVLDQQGALHPMADPTVGRDYHSTAVLLPSGQIMTDGSNPLFADKKNTLPGKFERRIEIYTPPYLFKPDGSTMARPVVTGGPDQIRRGETVTYTVGTSMAAFPDAAEVKSVRLLTPAAVTHVTDTNARVVDLPMTRTDSGVSVTVPDNPAIAPSGYYMLFAVNSAGVPSVAKWVHLG</sequence>
<name>A0ABX8CJY3_9NOCA</name>
<evidence type="ECO:0000259" key="2">
    <source>
        <dbReference type="Pfam" id="PF09118"/>
    </source>
</evidence>
<dbReference type="Gene3D" id="2.130.10.80">
    <property type="entry name" value="Galactose oxidase/kelch, beta-propeller"/>
    <property type="match status" value="2"/>
</dbReference>
<keyword evidence="1" id="KW-0472">Membrane</keyword>
<dbReference type="PANTHER" id="PTHR32208:SF21">
    <property type="entry name" value="LOW QUALITY PROTEIN: ALDEHYDE OXIDASE GLOX-LIKE"/>
    <property type="match status" value="1"/>
</dbReference>
<dbReference type="PANTHER" id="PTHR32208">
    <property type="entry name" value="SECRETED PROTEIN-RELATED"/>
    <property type="match status" value="1"/>
</dbReference>
<evidence type="ECO:0000256" key="1">
    <source>
        <dbReference type="SAM" id="Phobius"/>
    </source>
</evidence>
<evidence type="ECO:0000259" key="3">
    <source>
        <dbReference type="Pfam" id="PF21110"/>
    </source>
</evidence>
<dbReference type="InterPro" id="IPR049305">
    <property type="entry name" value="GlxA-like_b-barrel"/>
</dbReference>
<dbReference type="Proteomes" id="UP000683310">
    <property type="component" value="Chromosome"/>
</dbReference>
<dbReference type="InterPro" id="IPR037293">
    <property type="entry name" value="Gal_Oxidase_central_sf"/>
</dbReference>
<dbReference type="SUPFAM" id="SSF50965">
    <property type="entry name" value="Galactose oxidase, central domain"/>
    <property type="match status" value="2"/>
</dbReference>
<dbReference type="InterPro" id="IPR015202">
    <property type="entry name" value="GO-like_E_set"/>
</dbReference>
<accession>A0ABX8CJY3</accession>
<dbReference type="Pfam" id="PF21110">
    <property type="entry name" value="GlxA"/>
    <property type="match status" value="1"/>
</dbReference>
<dbReference type="EMBL" id="CP074371">
    <property type="protein sequence ID" value="QVI20282.1"/>
    <property type="molecule type" value="Genomic_DNA"/>
</dbReference>
<dbReference type="Pfam" id="PF09118">
    <property type="entry name" value="GO-like_E_set"/>
    <property type="match status" value="1"/>
</dbReference>
<reference evidence="4 5" key="1">
    <citation type="submission" date="2021-04" db="EMBL/GenBank/DDBJ databases">
        <title>Nocardia tengchongensis.</title>
        <authorList>
            <person name="Zhuang k."/>
            <person name="Ran Y."/>
            <person name="Li W."/>
        </authorList>
    </citation>
    <scope>NUCLEOTIDE SEQUENCE [LARGE SCALE GENOMIC DNA]</scope>
    <source>
        <strain evidence="4 5">CFH S0057</strain>
    </source>
</reference>
<gene>
    <name evidence="4" type="ORF">KHQ06_29425</name>
</gene>
<keyword evidence="1" id="KW-0812">Transmembrane</keyword>
<dbReference type="SUPFAM" id="SSF81296">
    <property type="entry name" value="E set domains"/>
    <property type="match status" value="1"/>
</dbReference>
<organism evidence="4 5">
    <name type="scientific">Nocardia tengchongensis</name>
    <dbReference type="NCBI Taxonomy" id="2055889"/>
    <lineage>
        <taxon>Bacteria</taxon>
        <taxon>Bacillati</taxon>
        <taxon>Actinomycetota</taxon>
        <taxon>Actinomycetes</taxon>
        <taxon>Mycobacteriales</taxon>
        <taxon>Nocardiaceae</taxon>
        <taxon>Nocardia</taxon>
    </lineage>
</organism>
<feature type="domain" description="Galactose oxidase-like Early set" evidence="2">
    <location>
        <begin position="550"/>
        <end position="650"/>
    </location>
</feature>